<dbReference type="InterPro" id="IPR029210">
    <property type="entry name" value="PfEMP1_NTS"/>
</dbReference>
<feature type="domain" description="Plasmodium falciparum erythrocyte membrane protein 1 acidic terminal segment" evidence="5">
    <location>
        <begin position="1755"/>
        <end position="2209"/>
    </location>
</feature>
<feature type="compositionally biased region" description="Basic and acidic residues" evidence="2">
    <location>
        <begin position="777"/>
        <end position="835"/>
    </location>
</feature>
<dbReference type="VEuPathDB" id="PlasmoDB:PfNF54_030005300"/>
<dbReference type="InterPro" id="IPR041480">
    <property type="entry name" value="CIDR1_gamma"/>
</dbReference>
<dbReference type="InterPro" id="IPR054595">
    <property type="entry name" value="DBL_C"/>
</dbReference>
<reference evidence="10 11" key="1">
    <citation type="submission" date="2017-11" db="EMBL/GenBank/DDBJ databases">
        <title>Plasmodium falciparum NF54 genome assembly.</title>
        <authorList>
            <person name="Bryant J.M."/>
            <person name="Baumgarten S."/>
            <person name="Scheidig-Benatar C."/>
            <person name="Scherf A."/>
        </authorList>
    </citation>
    <scope>NUCLEOTIDE SEQUENCE [LARGE SCALE GENOMIC DNA]</scope>
    <source>
        <strain evidence="10">NF54</strain>
    </source>
</reference>
<feature type="region of interest" description="Disordered" evidence="2">
    <location>
        <begin position="1938"/>
        <end position="1959"/>
    </location>
</feature>
<dbReference type="EMBL" id="NYMT01000013">
    <property type="protein sequence ID" value="PKC45314.1"/>
    <property type="molecule type" value="Genomic_DNA"/>
</dbReference>
<evidence type="ECO:0000313" key="12">
    <source>
        <dbReference type="Proteomes" id="UP000754359"/>
    </source>
</evidence>
<keyword evidence="1" id="KW-0175">Coiled coil</keyword>
<dbReference type="Gene3D" id="1.10.1900.40">
    <property type="entry name" value="Acidic terminal segments, variant surface antigen of PfEMP1"/>
    <property type="match status" value="2"/>
</dbReference>
<feature type="compositionally biased region" description="Polar residues" evidence="2">
    <location>
        <begin position="1604"/>
        <end position="1614"/>
    </location>
</feature>
<proteinExistence type="predicted"/>
<dbReference type="GO" id="GO:0046789">
    <property type="term" value="F:host cell surface receptor binding"/>
    <property type="evidence" value="ECO:0007669"/>
    <property type="project" value="InterPro"/>
</dbReference>
<dbReference type="EMBL" id="QFXU01000014">
    <property type="protein sequence ID" value="KAF4328758.1"/>
    <property type="molecule type" value="Genomic_DNA"/>
</dbReference>
<dbReference type="Gene3D" id="1.20.1310.20">
    <property type="entry name" value="Duffy-antigen binding domain"/>
    <property type="match status" value="2"/>
</dbReference>
<gene>
    <name evidence="10" type="ORF">CK202_3665</name>
    <name evidence="9" type="ORF">CYL21_2958</name>
</gene>
<feature type="coiled-coil region" evidence="1">
    <location>
        <begin position="2078"/>
        <end position="2105"/>
    </location>
</feature>
<feature type="domain" description="Duffy-binding-like" evidence="8">
    <location>
        <begin position="307"/>
        <end position="471"/>
    </location>
</feature>
<dbReference type="FunFam" id="1.20.58.1930:FF:000001">
    <property type="entry name" value="Erythrocyte membrane protein 1, PfEMP1"/>
    <property type="match status" value="1"/>
</dbReference>
<dbReference type="Pfam" id="PF22672">
    <property type="entry name" value="DBL_C"/>
    <property type="match status" value="2"/>
</dbReference>
<feature type="domain" description="Duffy-binding-like" evidence="3">
    <location>
        <begin position="586"/>
        <end position="729"/>
    </location>
</feature>
<reference evidence="9 12" key="2">
    <citation type="submission" date="2018-05" db="EMBL/GenBank/DDBJ databases">
        <title>Genome assembly of Plasmodium falciparum NF54 DiCre.</title>
        <authorList>
            <person name="Baumgarten S."/>
            <person name="Treeck M."/>
            <person name="Scherf A."/>
        </authorList>
    </citation>
    <scope>NUCLEOTIDE SEQUENCE [LARGE SCALE GENOMIC DNA]</scope>
    <source>
        <strain evidence="9">NF54</strain>
    </source>
</reference>
<dbReference type="SUPFAM" id="SSF140924">
    <property type="entry name" value="Duffy binding domain-like"/>
    <property type="match status" value="4"/>
</dbReference>
<feature type="domain" description="Duffy-binding-like" evidence="3">
    <location>
        <begin position="1459"/>
        <end position="1606"/>
    </location>
</feature>
<feature type="domain" description="Duffy-binding-like" evidence="8">
    <location>
        <begin position="1199"/>
        <end position="1347"/>
    </location>
</feature>
<feature type="compositionally biased region" description="Low complexity" evidence="2">
    <location>
        <begin position="1164"/>
        <end position="1183"/>
    </location>
</feature>
<dbReference type="InterPro" id="IPR044932">
    <property type="entry name" value="PfEMP1_ATS_sf"/>
</dbReference>
<evidence type="ECO:0000313" key="11">
    <source>
        <dbReference type="Proteomes" id="UP000232684"/>
    </source>
</evidence>
<dbReference type="InterPro" id="IPR029211">
    <property type="entry name" value="PfEMP1_ATS"/>
</dbReference>
<evidence type="ECO:0000313" key="9">
    <source>
        <dbReference type="EMBL" id="KAF4328758.1"/>
    </source>
</evidence>
<feature type="compositionally biased region" description="Acidic residues" evidence="2">
    <location>
        <begin position="1619"/>
        <end position="1632"/>
    </location>
</feature>
<evidence type="ECO:0000256" key="1">
    <source>
        <dbReference type="SAM" id="Coils"/>
    </source>
</evidence>
<dbReference type="Proteomes" id="UP000754359">
    <property type="component" value="Unassembled WGS sequence"/>
</dbReference>
<dbReference type="Pfam" id="PF05424">
    <property type="entry name" value="Duffy_binding"/>
    <property type="match status" value="2"/>
</dbReference>
<sequence>MVRTLDPEEELRGIEDTTAKHIFDRIGKIVHEKAKKNAEQYRSQLKGSLLKATFEKAPAGQQTPGNTCELKYQWHTNVTKGGNKEYPCRNGTEKRFSEVSGGECDDSKIKGSNGGACAPFRRLNLCVRNLENINNYGKINNDTLLADVCLAALHEGDSIRGDHDKYKETNDSSQLCTMLARSFADIGDIIRGKDLYRGNNGKDKLEENLKTIFGKIHEGLKNGKTNGIEERYGNDPDFFQLREDWWTANRETVWKAIRCSAPRDADYFIKTVCSGGKTPTQGKCRCIDFSVPTYFDYVPQYLRWFEEWAEDFCRLRKHKLQNAKNKCREKHKDGKKLYCDLNGFDCTQTARGKNKYKYEHDCIECYSSCDHFVHWIDNQKKEFEKQKNKYDKEIKKAYGKNGTTTKETSNGPINNLYVGDFYSKLQQTYGSVDKFLKKLNDEAICKKHPEVEEKTDVNFNENLDDIFSHTKYCQACPLCGLENDSPPWKPKPEKECRDQQIRNFDDNESNEIKLLVKDKGGQTMVEKLGGLCGNGAKKNNIQEKTWKCYYDKNKENSIGGGDKDYCVLKNDKKNRTQLEIVSFNSLFWRWVTEMLKDSIDWRKEYKNCINNGDKSTCKNVCKKPCDCFQKWGVRKTKEWQQVKAHYEKEDFGKGLTPYKTLEWVLDLSYFPIIKEAHPKEKPVQKMEEIIKKNQENISRVTKQNNSITKFLQQELQEANNCLQKRKQDCKPPQQSAEEGVAKTGQPRAEDEEDSPRPDAGAGEVDDEDDDADNDDEITPRDLNIEVDDLDSKDPEDQVEEEKAKDNTDETVETAKETKEDTDRKGEEKQPKEEVDNVKPCEIVKTLFTNGDNTALNEACKQKYQYGKEKFPNWKCVPTTRGSGEPTGSSGSICVPPRRRRLYVTPLTRLAGGGNTAASQGSGEAAQPVTVTQPQASGGNTQVAVSPGGAASSTSTTESSQLLRQAFIESAAVETFFLWHKYKVDKEKEDKEKNGRNMVVYTSPVPNDLYEKLKKGEIPDDFLRQMFYTLADYKDILFSGDKDNKNGYNDILSGDKELHEREKEIKGAIEKHFSNSVKTPSTSGNDAKTWWKENAPHIWEGMICALTYKETSGSGGEKQIEKDSDVYNKFFGSTAATQKGTYESKYKYTDVKLEENSGTGGPRGPNESPNSKPPSSTSENKPTTLDSFIKRPPYFRYLEEWGETFCRERAKRLAQIKVDCRGDENTNRSNDGDGFDCEKKVTNKDVFLEDFNGSSCATCCSSYRKWIERKKIEFEEQENAYEEQQKKNCVNGNNKGGVNGVCGKLEENAAGFLQKLGSCKKDSGEDNGNGNEEDKLNFRQPNVTFRPAENCKPCSLIEIKCKNGVCNGDPTKGECNGETVTAEEIEKMNDLNGNIDMLVSDNGKNEIPEDLKSSCKDANIFKGIREDVWKCGKFRDVDVCVLKNFNKHIHDKKNVLIRTLFKRWLEYFFEDYNRIQKKLKPCIENGKGKEQKCFKGCKENCDCVKKWVEEKEKEWPKIRKRYLEQYKNAGGSDDYKVKSFLEDPQFYNEVNKAVKPCDDLNAFERSIHCNGPNSSQKKDVERRDVVVCLLDKLEKEAKKCEQKHQNSGNPQQPCEGSTPPDDEEEELLEEDEQNTVGKEKVGNKAPAICGDVEEQKEKEEGDCDKAVTPDSDTGGNGEKEDSRSEEEEEVSGSGDQGSPPAPPPPESPQEKAPAPAPEELPPGPERPPKPAAPTSTPEVPAQPLPSDNTSDILKTTIPFGIALALTSIALLFLKKKTKSTIDLLRVINIPKSDYGMPTKLSPNRYIPYTSGKYRGKRYIYLEGDSGTDSGYTDHYSDITSSSESEYEEMDINDIYVPGSPKYKTLIEVVLEPSGNNTTASGKNTPSDTQNDIQNDGIPSDTPNTPSDIPKTPSDTPPPITDDEWNTLKDEFISQYLQSEQPNDVPNDYKSGNSSTNTNITTTSRHNVEEKPFIMSIHDRDLYTGEEYNYDMSNNSGIYPSSSNRDSLSGTKVPYSGIDLINDSLNSGNQPIDIYDEILKRKENELFGTNHVKQTSIHSVAKLTNSDPIHNQLELFHKWLDRHRDMCEKLKNDNERLAKLKEEWENETHSGNIHTSDSNKTLNTDVSIQIDMDDGKPKKEFTNMDTILEDLDKYNEPYYDVQDDIYYDVNDHDVSTVDSNAMDIPSKVQIEMDVNTKLVKEKYPIADVWDI</sequence>
<dbReference type="InterPro" id="IPR004258">
    <property type="entry name" value="DBL"/>
</dbReference>
<evidence type="ECO:0000256" key="2">
    <source>
        <dbReference type="SAM" id="MobiDB-lite"/>
    </source>
</evidence>
<feature type="region of interest" description="Disordered" evidence="2">
    <location>
        <begin position="1872"/>
        <end position="1923"/>
    </location>
</feature>
<dbReference type="Gene3D" id="1.20.58.830">
    <property type="match status" value="2"/>
</dbReference>
<accession>A0A2I0BTA0</accession>
<feature type="domain" description="Duffy-antigen binding" evidence="4">
    <location>
        <begin position="115"/>
        <end position="303"/>
    </location>
</feature>
<dbReference type="FunFam" id="1.10.1900.40:FF:000006">
    <property type="entry name" value="Erythrocyte membrane protein 1"/>
    <property type="match status" value="1"/>
</dbReference>
<dbReference type="InterPro" id="IPR008602">
    <property type="entry name" value="Duffy-antigen-binding"/>
</dbReference>
<feature type="domain" description="Plasmodium falciparum erythrocyte membrane protein-1 N-terminal segment" evidence="6">
    <location>
        <begin position="18"/>
        <end position="53"/>
    </location>
</feature>
<protein>
    <submittedName>
        <fullName evidence="10">Erythrocyte membrane protein 1</fullName>
    </submittedName>
</protein>
<feature type="compositionally biased region" description="Acidic residues" evidence="2">
    <location>
        <begin position="763"/>
        <end position="776"/>
    </location>
</feature>
<evidence type="ECO:0000259" key="3">
    <source>
        <dbReference type="Pfam" id="PF03011"/>
    </source>
</evidence>
<dbReference type="Proteomes" id="UP000232684">
    <property type="component" value="Unassembled WGS sequence"/>
</dbReference>
<dbReference type="Pfam" id="PF18562">
    <property type="entry name" value="CIDR1_gamma"/>
    <property type="match status" value="1"/>
</dbReference>
<feature type="compositionally biased region" description="Polar residues" evidence="2">
    <location>
        <begin position="928"/>
        <end position="943"/>
    </location>
</feature>
<dbReference type="FunFam" id="1.20.58.830:FF:000005">
    <property type="entry name" value="Erythrocyte membrane protein 1, PfEMP1"/>
    <property type="match status" value="1"/>
</dbReference>
<name>A0A2I0BTA0_PLAFO</name>
<feature type="region of interest" description="Disordered" evidence="2">
    <location>
        <begin position="723"/>
        <end position="835"/>
    </location>
</feature>
<evidence type="ECO:0000259" key="7">
    <source>
        <dbReference type="Pfam" id="PF18562"/>
    </source>
</evidence>
<evidence type="ECO:0000259" key="5">
    <source>
        <dbReference type="Pfam" id="PF15445"/>
    </source>
</evidence>
<organism evidence="10 11">
    <name type="scientific">Plasmodium falciparum (isolate NF54)</name>
    <dbReference type="NCBI Taxonomy" id="5843"/>
    <lineage>
        <taxon>Eukaryota</taxon>
        <taxon>Sar</taxon>
        <taxon>Alveolata</taxon>
        <taxon>Apicomplexa</taxon>
        <taxon>Aconoidasida</taxon>
        <taxon>Haemosporida</taxon>
        <taxon>Plasmodiidae</taxon>
        <taxon>Plasmodium</taxon>
        <taxon>Plasmodium (Laverania)</taxon>
    </lineage>
</organism>
<dbReference type="GO" id="GO:0016020">
    <property type="term" value="C:membrane"/>
    <property type="evidence" value="ECO:0007669"/>
    <property type="project" value="InterPro"/>
</dbReference>
<evidence type="ECO:0000313" key="10">
    <source>
        <dbReference type="EMBL" id="PKC45314.1"/>
    </source>
</evidence>
<feature type="region of interest" description="Disordered" evidence="2">
    <location>
        <begin position="1152"/>
        <end position="1186"/>
    </location>
</feature>
<evidence type="ECO:0000259" key="8">
    <source>
        <dbReference type="Pfam" id="PF22672"/>
    </source>
</evidence>
<feature type="region of interest" description="Disordered" evidence="2">
    <location>
        <begin position="1599"/>
        <end position="1748"/>
    </location>
</feature>
<dbReference type="SMR" id="A0A2I0BTA0"/>
<feature type="compositionally biased region" description="Polar residues" evidence="2">
    <location>
        <begin position="1872"/>
        <end position="1892"/>
    </location>
</feature>
<dbReference type="Pfam" id="PF03011">
    <property type="entry name" value="PFEMP"/>
    <property type="match status" value="2"/>
</dbReference>
<feature type="region of interest" description="Disordered" evidence="2">
    <location>
        <begin position="909"/>
        <end position="956"/>
    </location>
</feature>
<dbReference type="FunFam" id="1.10.1900.40:FF:000001">
    <property type="entry name" value="Erythrocyte membrane protein 1"/>
    <property type="match status" value="1"/>
</dbReference>
<feature type="compositionally biased region" description="Low complexity" evidence="2">
    <location>
        <begin position="1903"/>
        <end position="1912"/>
    </location>
</feature>
<comment type="caution">
    <text evidence="10">The sequence shown here is derived from an EMBL/GenBank/DDBJ whole genome shotgun (WGS) entry which is preliminary data.</text>
</comment>
<evidence type="ECO:0000259" key="6">
    <source>
        <dbReference type="Pfam" id="PF15447"/>
    </source>
</evidence>
<evidence type="ECO:0000259" key="4">
    <source>
        <dbReference type="Pfam" id="PF05424"/>
    </source>
</evidence>
<feature type="domain" description="Cysteine-rich interdomain region 1 gamma" evidence="7">
    <location>
        <begin position="1392"/>
        <end position="1443"/>
    </location>
</feature>
<feature type="compositionally biased region" description="Basic and acidic residues" evidence="2">
    <location>
        <begin position="1652"/>
        <end position="1666"/>
    </location>
</feature>
<dbReference type="Pfam" id="PF15447">
    <property type="entry name" value="NTS"/>
    <property type="match status" value="1"/>
</dbReference>
<dbReference type="Pfam" id="PF15445">
    <property type="entry name" value="ATS"/>
    <property type="match status" value="1"/>
</dbReference>
<dbReference type="Gene3D" id="1.20.58.1930">
    <property type="match status" value="2"/>
</dbReference>
<dbReference type="InterPro" id="IPR042202">
    <property type="entry name" value="Duffy-ag-bd_sf"/>
</dbReference>
<feature type="domain" description="Duffy-antigen binding" evidence="4">
    <location>
        <begin position="892"/>
        <end position="1123"/>
    </location>
</feature>
<feature type="compositionally biased region" description="Pro residues" evidence="2">
    <location>
        <begin position="1713"/>
        <end position="1730"/>
    </location>
</feature>